<keyword evidence="4 8" id="KW-0812">Transmembrane</keyword>
<feature type="domain" description="Amino acid transporter transmembrane" evidence="9">
    <location>
        <begin position="60"/>
        <end position="158"/>
    </location>
</feature>
<name>A2EF12_TRIV3</name>
<dbReference type="GO" id="GO:0006865">
    <property type="term" value="P:amino acid transport"/>
    <property type="evidence" value="ECO:0007669"/>
    <property type="project" value="UniProtKB-KW"/>
</dbReference>
<dbReference type="InParanoid" id="A2EF12"/>
<evidence type="ECO:0000256" key="2">
    <source>
        <dbReference type="ARBA" id="ARBA00008066"/>
    </source>
</evidence>
<comment type="subcellular location">
    <subcellularLocation>
        <location evidence="1">Membrane</location>
        <topology evidence="1">Multi-pass membrane protein</topology>
    </subcellularLocation>
</comment>
<evidence type="ECO:0000256" key="5">
    <source>
        <dbReference type="ARBA" id="ARBA00022970"/>
    </source>
</evidence>
<dbReference type="VEuPathDB" id="TrichDB:TVAGG3_0670220"/>
<keyword evidence="3" id="KW-0813">Transport</keyword>
<reference evidence="10" key="1">
    <citation type="submission" date="2006-10" db="EMBL/GenBank/DDBJ databases">
        <authorList>
            <person name="Amadeo P."/>
            <person name="Zhao Q."/>
            <person name="Wortman J."/>
            <person name="Fraser-Liggett C."/>
            <person name="Carlton J."/>
        </authorList>
    </citation>
    <scope>NUCLEOTIDE SEQUENCE</scope>
    <source>
        <strain evidence="10">G3</strain>
    </source>
</reference>
<dbReference type="KEGG" id="tva:4766629"/>
<gene>
    <name evidence="10" type="ORF">TVAG_251540</name>
</gene>
<dbReference type="VEuPathDB" id="TrichDB:TVAG_251540"/>
<dbReference type="InterPro" id="IPR013057">
    <property type="entry name" value="AA_transpt_TM"/>
</dbReference>
<keyword evidence="7 8" id="KW-0472">Membrane</keyword>
<dbReference type="STRING" id="5722.A2EF12"/>
<feature type="transmembrane region" description="Helical" evidence="8">
    <location>
        <begin position="138"/>
        <end position="158"/>
    </location>
</feature>
<evidence type="ECO:0000313" key="11">
    <source>
        <dbReference type="Proteomes" id="UP000001542"/>
    </source>
</evidence>
<evidence type="ECO:0000256" key="6">
    <source>
        <dbReference type="ARBA" id="ARBA00022989"/>
    </source>
</evidence>
<keyword evidence="11" id="KW-1185">Reference proteome</keyword>
<evidence type="ECO:0000313" key="10">
    <source>
        <dbReference type="EMBL" id="EAY08728.1"/>
    </source>
</evidence>
<accession>A2EF12</accession>
<dbReference type="PANTHER" id="PTHR22950:SF458">
    <property type="entry name" value="SODIUM-COUPLED NEUTRAL AMINO ACID TRANSPORTER 11-RELATED"/>
    <property type="match status" value="1"/>
</dbReference>
<evidence type="ECO:0000256" key="3">
    <source>
        <dbReference type="ARBA" id="ARBA00022448"/>
    </source>
</evidence>
<evidence type="ECO:0000256" key="8">
    <source>
        <dbReference type="SAM" id="Phobius"/>
    </source>
</evidence>
<protein>
    <submittedName>
        <fullName evidence="10">Amino acid permease AAP2L-related protein</fullName>
    </submittedName>
</protein>
<reference evidence="10" key="2">
    <citation type="journal article" date="2007" name="Science">
        <title>Draft genome sequence of the sexually transmitted pathogen Trichomonas vaginalis.</title>
        <authorList>
            <person name="Carlton J.M."/>
            <person name="Hirt R.P."/>
            <person name="Silva J.C."/>
            <person name="Delcher A.L."/>
            <person name="Schatz M."/>
            <person name="Zhao Q."/>
            <person name="Wortman J.R."/>
            <person name="Bidwell S.L."/>
            <person name="Alsmark U.C.M."/>
            <person name="Besteiro S."/>
            <person name="Sicheritz-Ponten T."/>
            <person name="Noel C.J."/>
            <person name="Dacks J.B."/>
            <person name="Foster P.G."/>
            <person name="Simillion C."/>
            <person name="Van de Peer Y."/>
            <person name="Miranda-Saavedra D."/>
            <person name="Barton G.J."/>
            <person name="Westrop G.D."/>
            <person name="Mueller S."/>
            <person name="Dessi D."/>
            <person name="Fiori P.L."/>
            <person name="Ren Q."/>
            <person name="Paulsen I."/>
            <person name="Zhang H."/>
            <person name="Bastida-Corcuera F.D."/>
            <person name="Simoes-Barbosa A."/>
            <person name="Brown M.T."/>
            <person name="Hayes R.D."/>
            <person name="Mukherjee M."/>
            <person name="Okumura C.Y."/>
            <person name="Schneider R."/>
            <person name="Smith A.J."/>
            <person name="Vanacova S."/>
            <person name="Villalvazo M."/>
            <person name="Haas B.J."/>
            <person name="Pertea M."/>
            <person name="Feldblyum T.V."/>
            <person name="Utterback T.R."/>
            <person name="Shu C.L."/>
            <person name="Osoegawa K."/>
            <person name="de Jong P.J."/>
            <person name="Hrdy I."/>
            <person name="Horvathova L."/>
            <person name="Zubacova Z."/>
            <person name="Dolezal P."/>
            <person name="Malik S.B."/>
            <person name="Logsdon J.M. Jr."/>
            <person name="Henze K."/>
            <person name="Gupta A."/>
            <person name="Wang C.C."/>
            <person name="Dunne R.L."/>
            <person name="Upcroft J.A."/>
            <person name="Upcroft P."/>
            <person name="White O."/>
            <person name="Salzberg S.L."/>
            <person name="Tang P."/>
            <person name="Chiu C.-H."/>
            <person name="Lee Y.-S."/>
            <person name="Embley T.M."/>
            <person name="Coombs G.H."/>
            <person name="Mottram J.C."/>
            <person name="Tachezy J."/>
            <person name="Fraser-Liggett C.M."/>
            <person name="Johnson P.J."/>
        </authorList>
    </citation>
    <scope>NUCLEOTIDE SEQUENCE [LARGE SCALE GENOMIC DNA]</scope>
    <source>
        <strain evidence="10">G3</strain>
    </source>
</reference>
<dbReference type="OrthoDB" id="655540at2759"/>
<evidence type="ECO:0000259" key="9">
    <source>
        <dbReference type="Pfam" id="PF01490"/>
    </source>
</evidence>
<feature type="transmembrane region" description="Helical" evidence="8">
    <location>
        <begin position="67"/>
        <end position="86"/>
    </location>
</feature>
<evidence type="ECO:0000256" key="1">
    <source>
        <dbReference type="ARBA" id="ARBA00004141"/>
    </source>
</evidence>
<organism evidence="10 11">
    <name type="scientific">Trichomonas vaginalis (strain ATCC PRA-98 / G3)</name>
    <dbReference type="NCBI Taxonomy" id="412133"/>
    <lineage>
        <taxon>Eukaryota</taxon>
        <taxon>Metamonada</taxon>
        <taxon>Parabasalia</taxon>
        <taxon>Trichomonadida</taxon>
        <taxon>Trichomonadidae</taxon>
        <taxon>Trichomonas</taxon>
    </lineage>
</organism>
<evidence type="ECO:0000256" key="4">
    <source>
        <dbReference type="ARBA" id="ARBA00022692"/>
    </source>
</evidence>
<evidence type="ECO:0000256" key="7">
    <source>
        <dbReference type="ARBA" id="ARBA00023136"/>
    </source>
</evidence>
<dbReference type="Proteomes" id="UP000001542">
    <property type="component" value="Unassembled WGS sequence"/>
</dbReference>
<comment type="similarity">
    <text evidence="2">Belongs to the amino acid/polyamine transporter 2 family.</text>
</comment>
<dbReference type="GO" id="GO:0016020">
    <property type="term" value="C:membrane"/>
    <property type="evidence" value="ECO:0007669"/>
    <property type="project" value="UniProtKB-SubCell"/>
</dbReference>
<proteinExistence type="inferred from homology"/>
<dbReference type="Pfam" id="PF01490">
    <property type="entry name" value="Aa_trans"/>
    <property type="match status" value="1"/>
</dbReference>
<dbReference type="AlphaFoldDB" id="A2EF12"/>
<keyword evidence="6 8" id="KW-1133">Transmembrane helix</keyword>
<feature type="transmembrane region" description="Helical" evidence="8">
    <location>
        <begin position="92"/>
        <end position="117"/>
    </location>
</feature>
<dbReference type="RefSeq" id="XP_001320951.1">
    <property type="nucleotide sequence ID" value="XM_001320916.1"/>
</dbReference>
<sequence>MRKNKEIEMTLLPDKNHEVPICGVMMDAPSEASTSISSLSTATHFDDMDIQSLEIDVRKKQGFMATLFNLMSAMLGAGILAIPSTFVNTGLIISIILLIIIALLTFYATYIVISVVRKTHAESFADLAEKTIGKAGKATLSALTLIFLISLEIAYILIQMFRRDVLHRHWQCQLF</sequence>
<dbReference type="EMBL" id="DS113372">
    <property type="protein sequence ID" value="EAY08728.1"/>
    <property type="molecule type" value="Genomic_DNA"/>
</dbReference>
<keyword evidence="5" id="KW-0029">Amino-acid transport</keyword>
<dbReference type="PANTHER" id="PTHR22950">
    <property type="entry name" value="AMINO ACID TRANSPORTER"/>
    <property type="match status" value="1"/>
</dbReference>